<evidence type="ECO:0000256" key="1">
    <source>
        <dbReference type="SAM" id="Phobius"/>
    </source>
</evidence>
<protein>
    <submittedName>
        <fullName evidence="2">Uncharacterized protein</fullName>
    </submittedName>
</protein>
<organism evidence="2">
    <name type="scientific">uncultured Woeseiaceae bacterium</name>
    <dbReference type="NCBI Taxonomy" id="1983305"/>
    <lineage>
        <taxon>Bacteria</taxon>
        <taxon>Pseudomonadati</taxon>
        <taxon>Pseudomonadota</taxon>
        <taxon>Gammaproteobacteria</taxon>
        <taxon>Woeseiales</taxon>
        <taxon>Woeseiaceae</taxon>
        <taxon>environmental samples</taxon>
    </lineage>
</organism>
<gene>
    <name evidence="2" type="ORF">JTBM06_V1_280004</name>
    <name evidence="3" type="ORF">JTBM06_V1_280013</name>
</gene>
<keyword evidence="1" id="KW-0472">Membrane</keyword>
<sequence length="167" mass="18852">MNWDAIGSLAEMLGAAGVIVSLVYLSFQIRTNTKTVKAAATKDMLNDWAEFNYDLSKHPDRGEIDRMWKLDSSWDAFGEDQQITLGLVCRSVVQRFEAEYSLHEAGILKPEVWEKHRVYCASFISLPAVSTWWDEEKEQPMCSDSFIQDISNASTHDGLTAGSINVR</sequence>
<accession>A0A7D9D2N5</accession>
<keyword evidence="1" id="KW-0812">Transmembrane</keyword>
<proteinExistence type="predicted"/>
<name>A0A7D9D2N5_9GAMM</name>
<feature type="transmembrane region" description="Helical" evidence="1">
    <location>
        <begin position="6"/>
        <end position="27"/>
    </location>
</feature>
<evidence type="ECO:0000313" key="3">
    <source>
        <dbReference type="EMBL" id="VUX56098.1"/>
    </source>
</evidence>
<reference evidence="2" key="1">
    <citation type="submission" date="2019-07" db="EMBL/GenBank/DDBJ databases">
        <authorList>
            <person name="Weber M."/>
            <person name="Kostadinov I."/>
            <person name="Kostadinov D I."/>
        </authorList>
    </citation>
    <scope>NUCLEOTIDE SEQUENCE</scope>
    <source>
        <strain evidence="2">Gfbio:sag-sample-m06:053724c1-46a9-4a36-b237-ea2bf867836b</strain>
    </source>
</reference>
<dbReference type="AlphaFoldDB" id="A0A7D9D2N5"/>
<dbReference type="EMBL" id="LR633967">
    <property type="protein sequence ID" value="VUX56098.1"/>
    <property type="molecule type" value="Genomic_DNA"/>
</dbReference>
<evidence type="ECO:0000313" key="2">
    <source>
        <dbReference type="EMBL" id="VUX56089.1"/>
    </source>
</evidence>
<dbReference type="EMBL" id="LR633967">
    <property type="protein sequence ID" value="VUX56089.1"/>
    <property type="molecule type" value="Genomic_DNA"/>
</dbReference>
<keyword evidence="1" id="KW-1133">Transmembrane helix</keyword>